<evidence type="ECO:0000313" key="3">
    <source>
        <dbReference type="EMBL" id="OLP88768.1"/>
    </source>
</evidence>
<comment type="caution">
    <text evidence="3">The sequence shown here is derived from an EMBL/GenBank/DDBJ whole genome shotgun (WGS) entry which is preliminary data.</text>
</comment>
<reference evidence="3 4" key="1">
    <citation type="submission" date="2016-02" db="EMBL/GenBank/DDBJ databases">
        <title>Genome analysis of coral dinoflagellate symbionts highlights evolutionary adaptations to a symbiotic lifestyle.</title>
        <authorList>
            <person name="Aranda M."/>
            <person name="Li Y."/>
            <person name="Liew Y.J."/>
            <person name="Baumgarten S."/>
            <person name="Simakov O."/>
            <person name="Wilson M."/>
            <person name="Piel J."/>
            <person name="Ashoor H."/>
            <person name="Bougouffa S."/>
            <person name="Bajic V.B."/>
            <person name="Ryu T."/>
            <person name="Ravasi T."/>
            <person name="Bayer T."/>
            <person name="Micklem G."/>
            <person name="Kim H."/>
            <person name="Bhak J."/>
            <person name="Lajeunesse T.C."/>
            <person name="Voolstra C.R."/>
        </authorList>
    </citation>
    <scope>NUCLEOTIDE SEQUENCE [LARGE SCALE GENOMIC DNA]</scope>
    <source>
        <strain evidence="3 4">CCMP2467</strain>
    </source>
</reference>
<keyword evidence="4" id="KW-1185">Reference proteome</keyword>
<evidence type="ECO:0000256" key="2">
    <source>
        <dbReference type="SAM" id="Phobius"/>
    </source>
</evidence>
<feature type="compositionally biased region" description="Polar residues" evidence="1">
    <location>
        <begin position="83"/>
        <end position="95"/>
    </location>
</feature>
<name>A0A1Q9D0R7_SYMMI</name>
<feature type="transmembrane region" description="Helical" evidence="2">
    <location>
        <begin position="126"/>
        <end position="145"/>
    </location>
</feature>
<dbReference type="EMBL" id="LSRX01000795">
    <property type="protein sequence ID" value="OLP88768.1"/>
    <property type="molecule type" value="Genomic_DNA"/>
</dbReference>
<keyword evidence="2" id="KW-0472">Membrane</keyword>
<accession>A0A1Q9D0R7</accession>
<feature type="transmembrane region" description="Helical" evidence="2">
    <location>
        <begin position="180"/>
        <end position="202"/>
    </location>
</feature>
<evidence type="ECO:0000256" key="1">
    <source>
        <dbReference type="SAM" id="MobiDB-lite"/>
    </source>
</evidence>
<dbReference type="OrthoDB" id="416984at2759"/>
<proteinExistence type="predicted"/>
<sequence>MCLDSPRTRQTEDRGLVRAESASTWTQPIAVQAVIVGSERLAAGPCKTRSMSSKPQKSLSGLAESTICLPEHVETTSHLADESNGSNSDTVTETWGQPHPCAMKDGVWPAKPRGQKSPFSAWKQPGFWAVWGPQYAVFLFLLFLYTFGFMALPSICVILSASFLMVAGVLFAFKHEVRTFLPASLMLPVATAAGSIGGLYTYDVYAIYPQFYSNARVYADVLPSQPSAAVADAGKLVFSSSAFVDIQHSVSYITERGSVFCVAPVRDSSQVQQMQYWAVGTGCCSLEGGDFWCDAAKDRKATGGIVIFDNEGFFSSSSYDEYRKASRKAEATYQLMSVSEPRYVRWVMDDNLNVLANEYNIKTALALCGMAVAYGAISYGLVVLTGKLP</sequence>
<feature type="transmembrane region" description="Helical" evidence="2">
    <location>
        <begin position="151"/>
        <end position="173"/>
    </location>
</feature>
<evidence type="ECO:0000313" key="4">
    <source>
        <dbReference type="Proteomes" id="UP000186817"/>
    </source>
</evidence>
<dbReference type="AlphaFoldDB" id="A0A1Q9D0R7"/>
<feature type="region of interest" description="Disordered" evidence="1">
    <location>
        <begin position="77"/>
        <end position="96"/>
    </location>
</feature>
<feature type="transmembrane region" description="Helical" evidence="2">
    <location>
        <begin position="364"/>
        <end position="384"/>
    </location>
</feature>
<feature type="compositionally biased region" description="Basic and acidic residues" evidence="1">
    <location>
        <begin position="1"/>
        <end position="17"/>
    </location>
</feature>
<dbReference type="Proteomes" id="UP000186817">
    <property type="component" value="Unassembled WGS sequence"/>
</dbReference>
<protein>
    <submittedName>
        <fullName evidence="3">Uncharacterized protein</fullName>
    </submittedName>
</protein>
<keyword evidence="2" id="KW-1133">Transmembrane helix</keyword>
<feature type="region of interest" description="Disordered" evidence="1">
    <location>
        <begin position="1"/>
        <end position="23"/>
    </location>
</feature>
<gene>
    <name evidence="3" type="ORF">AK812_SmicGene29844</name>
</gene>
<organism evidence="3 4">
    <name type="scientific">Symbiodinium microadriaticum</name>
    <name type="common">Dinoflagellate</name>
    <name type="synonym">Zooxanthella microadriatica</name>
    <dbReference type="NCBI Taxonomy" id="2951"/>
    <lineage>
        <taxon>Eukaryota</taxon>
        <taxon>Sar</taxon>
        <taxon>Alveolata</taxon>
        <taxon>Dinophyceae</taxon>
        <taxon>Suessiales</taxon>
        <taxon>Symbiodiniaceae</taxon>
        <taxon>Symbiodinium</taxon>
    </lineage>
</organism>
<keyword evidence="2" id="KW-0812">Transmembrane</keyword>